<organism evidence="2 3">
    <name type="scientific">Akanthomyces muscarius</name>
    <name type="common">Entomopathogenic fungus</name>
    <name type="synonym">Lecanicillium muscarium</name>
    <dbReference type="NCBI Taxonomy" id="2231603"/>
    <lineage>
        <taxon>Eukaryota</taxon>
        <taxon>Fungi</taxon>
        <taxon>Dikarya</taxon>
        <taxon>Ascomycota</taxon>
        <taxon>Pezizomycotina</taxon>
        <taxon>Sordariomycetes</taxon>
        <taxon>Hypocreomycetidae</taxon>
        <taxon>Hypocreales</taxon>
        <taxon>Cordycipitaceae</taxon>
        <taxon>Akanthomyces</taxon>
    </lineage>
</organism>
<evidence type="ECO:0000256" key="1">
    <source>
        <dbReference type="SAM" id="MobiDB-lite"/>
    </source>
</evidence>
<sequence length="190" mass="21049">MLLLQTASDSVITLTPPKKGAVKALPLCCFSPAQPISQLFGLRSQALGEEGGRRWGSDLREKRPTTSRLRSRNHHHQVGEPFLGGLGKGMDLAMLQLAPVGRRTPTEPLSVYPYQASSVRPCQTLVPEPLLCESPLLDGQLAAKLLLRFILFIIVDMEHPREAFLLELRPTGALRGPLYRKNFMWSLIAT</sequence>
<dbReference type="RefSeq" id="XP_056051525.1">
    <property type="nucleotide sequence ID" value="XM_056194604.1"/>
</dbReference>
<protein>
    <submittedName>
        <fullName evidence="2">Uncharacterized protein</fullName>
    </submittedName>
</protein>
<dbReference type="AlphaFoldDB" id="A0A9W8UK29"/>
<proteinExistence type="predicted"/>
<feature type="region of interest" description="Disordered" evidence="1">
    <location>
        <begin position="50"/>
        <end position="80"/>
    </location>
</feature>
<dbReference type="EMBL" id="JAJHUN010000010">
    <property type="protein sequence ID" value="KAJ4148584.1"/>
    <property type="molecule type" value="Genomic_DNA"/>
</dbReference>
<gene>
    <name evidence="2" type="ORF">LMH87_003048</name>
</gene>
<dbReference type="GeneID" id="80890207"/>
<accession>A0A9W8UK29</accession>
<keyword evidence="3" id="KW-1185">Reference proteome</keyword>
<dbReference type="KEGG" id="amus:LMH87_003048"/>
<evidence type="ECO:0000313" key="3">
    <source>
        <dbReference type="Proteomes" id="UP001144673"/>
    </source>
</evidence>
<dbReference type="Proteomes" id="UP001144673">
    <property type="component" value="Chromosome 3"/>
</dbReference>
<evidence type="ECO:0000313" key="2">
    <source>
        <dbReference type="EMBL" id="KAJ4148584.1"/>
    </source>
</evidence>
<feature type="compositionally biased region" description="Basic and acidic residues" evidence="1">
    <location>
        <begin position="50"/>
        <end position="64"/>
    </location>
</feature>
<reference evidence="2" key="1">
    <citation type="journal article" date="2023" name="Access Microbiol">
        <title>De-novo genome assembly for Akanthomyces muscarius, a biocontrol agent of insect agricultural pests.</title>
        <authorList>
            <person name="Erdos Z."/>
            <person name="Studholme D.J."/>
            <person name="Raymond B."/>
            <person name="Sharma M."/>
        </authorList>
    </citation>
    <scope>NUCLEOTIDE SEQUENCE</scope>
    <source>
        <strain evidence="2">Ve6</strain>
    </source>
</reference>
<name>A0A9W8UK29_AKAMU</name>
<comment type="caution">
    <text evidence="2">The sequence shown here is derived from an EMBL/GenBank/DDBJ whole genome shotgun (WGS) entry which is preliminary data.</text>
</comment>